<name>A0AAV2HGP4_LYMST</name>
<dbReference type="Gene3D" id="3.60.21.10">
    <property type="match status" value="1"/>
</dbReference>
<dbReference type="Pfam" id="PF14008">
    <property type="entry name" value="Metallophos_C"/>
    <property type="match status" value="1"/>
</dbReference>
<evidence type="ECO:0000313" key="2">
    <source>
        <dbReference type="EMBL" id="CAL1531231.1"/>
    </source>
</evidence>
<organism evidence="2 3">
    <name type="scientific">Lymnaea stagnalis</name>
    <name type="common">Great pond snail</name>
    <name type="synonym">Helix stagnalis</name>
    <dbReference type="NCBI Taxonomy" id="6523"/>
    <lineage>
        <taxon>Eukaryota</taxon>
        <taxon>Metazoa</taxon>
        <taxon>Spiralia</taxon>
        <taxon>Lophotrochozoa</taxon>
        <taxon>Mollusca</taxon>
        <taxon>Gastropoda</taxon>
        <taxon>Heterobranchia</taxon>
        <taxon>Euthyneura</taxon>
        <taxon>Panpulmonata</taxon>
        <taxon>Hygrophila</taxon>
        <taxon>Lymnaeoidea</taxon>
        <taxon>Lymnaeidae</taxon>
        <taxon>Lymnaea</taxon>
    </lineage>
</organism>
<keyword evidence="3" id="KW-1185">Reference proteome</keyword>
<evidence type="ECO:0000259" key="1">
    <source>
        <dbReference type="Pfam" id="PF14008"/>
    </source>
</evidence>
<accession>A0AAV2HGP4</accession>
<dbReference type="AlphaFoldDB" id="A0AAV2HGP4"/>
<protein>
    <recommendedName>
        <fullName evidence="1">Purple acid phosphatase C-terminal domain-containing protein</fullName>
    </recommendedName>
</protein>
<dbReference type="Proteomes" id="UP001497497">
    <property type="component" value="Unassembled WGS sequence"/>
</dbReference>
<proteinExistence type="predicted"/>
<gene>
    <name evidence="2" type="ORF">GSLYS_00005326001</name>
</gene>
<evidence type="ECO:0000313" key="3">
    <source>
        <dbReference type="Proteomes" id="UP001497497"/>
    </source>
</evidence>
<dbReference type="InterPro" id="IPR029052">
    <property type="entry name" value="Metallo-depent_PP-like"/>
</dbReference>
<dbReference type="PANTHER" id="PTHR45867">
    <property type="entry name" value="PURPLE ACID PHOSPHATASE"/>
    <property type="match status" value="1"/>
</dbReference>
<dbReference type="InterPro" id="IPR025733">
    <property type="entry name" value="PAPs_C"/>
</dbReference>
<sequence length="180" mass="20938">MYCSNDDTDDCTKSDSIVRIGQPSIKLKGWEELLYRYGVDVAIWAQEHSYERLWPIYNKQVFNGSYNEPYTNPKAPVHITTGSAGCHESHDRFKKKVSEWSAFRSLDYGYTRMKVYNQTHLYMEQVSDDKDGAIIDRVMLIKDSHGSYSEKPNPVTPMGDPLKKIWKNWQRVKAMAKDTQ</sequence>
<comment type="caution">
    <text evidence="2">The sequence shown here is derived from an EMBL/GenBank/DDBJ whole genome shotgun (WGS) entry which is preliminary data.</text>
</comment>
<reference evidence="2 3" key="1">
    <citation type="submission" date="2024-04" db="EMBL/GenBank/DDBJ databases">
        <authorList>
            <consortium name="Genoscope - CEA"/>
            <person name="William W."/>
        </authorList>
    </citation>
    <scope>NUCLEOTIDE SEQUENCE [LARGE SCALE GENOMIC DNA]</scope>
</reference>
<dbReference type="PANTHER" id="PTHR45867:SF3">
    <property type="entry name" value="ACID PHOSPHATASE TYPE 7"/>
    <property type="match status" value="1"/>
</dbReference>
<dbReference type="EMBL" id="CAXITT010000084">
    <property type="protein sequence ID" value="CAL1531231.1"/>
    <property type="molecule type" value="Genomic_DNA"/>
</dbReference>
<dbReference type="SUPFAM" id="SSF56300">
    <property type="entry name" value="Metallo-dependent phosphatases"/>
    <property type="match status" value="1"/>
</dbReference>
<feature type="domain" description="Purple acid phosphatase C-terminal" evidence="1">
    <location>
        <begin position="75"/>
        <end position="136"/>
    </location>
</feature>